<evidence type="ECO:0000313" key="1">
    <source>
        <dbReference type="EMBL" id="ESQ78655.1"/>
    </source>
</evidence>
<dbReference type="EMBL" id="AWGB01000116">
    <property type="protein sequence ID" value="ESQ78655.1"/>
    <property type="molecule type" value="Genomic_DNA"/>
</dbReference>
<keyword evidence="2" id="KW-1185">Reference proteome</keyword>
<name>V4NZY6_9CAUL</name>
<reference evidence="1 2" key="1">
    <citation type="journal article" date="2014" name="Nature">
        <title>Sequential evolution of bacterial morphology by co-option of a developmental regulator.</title>
        <authorList>
            <person name="Jiang C."/>
            <person name="Brown P.J."/>
            <person name="Ducret A."/>
            <person name="Brun Y.V."/>
        </authorList>
    </citation>
    <scope>NUCLEOTIDE SEQUENCE [LARGE SCALE GENOMIC DNA]</scope>
    <source>
        <strain evidence="1 2">DSM 16100</strain>
    </source>
</reference>
<protein>
    <submittedName>
        <fullName evidence="1">Uncharacterized protein</fullName>
    </submittedName>
</protein>
<proteinExistence type="predicted"/>
<organism evidence="1 2">
    <name type="scientific">Asticcacaulis benevestitus DSM 16100 = ATCC BAA-896</name>
    <dbReference type="NCBI Taxonomy" id="1121022"/>
    <lineage>
        <taxon>Bacteria</taxon>
        <taxon>Pseudomonadati</taxon>
        <taxon>Pseudomonadota</taxon>
        <taxon>Alphaproteobacteria</taxon>
        <taxon>Caulobacterales</taxon>
        <taxon>Caulobacteraceae</taxon>
        <taxon>Asticcacaulis</taxon>
    </lineage>
</organism>
<comment type="caution">
    <text evidence="1">The sequence shown here is derived from an EMBL/GenBank/DDBJ whole genome shotgun (WGS) entry which is preliminary data.</text>
</comment>
<dbReference type="AlphaFoldDB" id="V4NZY6"/>
<evidence type="ECO:0000313" key="2">
    <source>
        <dbReference type="Proteomes" id="UP000017837"/>
    </source>
</evidence>
<dbReference type="Proteomes" id="UP000017837">
    <property type="component" value="Unassembled WGS sequence"/>
</dbReference>
<accession>V4NZY6</accession>
<sequence length="162" mass="18368">MFTKTDCLEILTKVPLSNRPAAMMVRHLGYIERFSRKSAFNGPAGQCDVRYFAYSIDQWMADDVALPFIGHQFHDQMEAAKDRHRSALLTHDEDEAHDRAVGAAASMLTAGNAVKAVWFYNRWARFAEYQTIELLSTNPIVVDVRDAVLQISDNGMEVLKCR</sequence>
<gene>
    <name evidence="1" type="ORF">ABENE_23045</name>
</gene>
<dbReference type="PATRIC" id="fig|1121022.4.peg.4715"/>